<dbReference type="Proteomes" id="UP000182276">
    <property type="component" value="Unassembled WGS sequence"/>
</dbReference>
<gene>
    <name evidence="4" type="ORF">CL52_13170</name>
    <name evidence="5" type="ORF">SAMN05660875_102116</name>
</gene>
<reference evidence="5 7" key="2">
    <citation type="submission" date="2016-10" db="EMBL/GenBank/DDBJ databases">
        <authorList>
            <person name="Varghese N."/>
            <person name="Submissions S."/>
        </authorList>
    </citation>
    <scope>NUCLEOTIDE SEQUENCE [LARGE SCALE GENOMIC DNA]</scope>
    <source>
        <strain evidence="5 7">DSM 6083</strain>
    </source>
</reference>
<dbReference type="Gene3D" id="1.10.1470.10">
    <property type="entry name" value="YjbJ"/>
    <property type="match status" value="1"/>
</dbReference>
<dbReference type="RefSeq" id="WP_041109304.1">
    <property type="nucleotide sequence ID" value="NZ_CP007511.1"/>
</dbReference>
<feature type="domain" description="CsbD-like" evidence="3">
    <location>
        <begin position="6"/>
        <end position="58"/>
    </location>
</feature>
<evidence type="ECO:0000313" key="7">
    <source>
        <dbReference type="Proteomes" id="UP000182276"/>
    </source>
</evidence>
<protein>
    <submittedName>
        <fullName evidence="5">Uncharacterized conserved protein YjbJ, UPF0337 family</fullName>
    </submittedName>
</protein>
<proteinExistence type="inferred from homology"/>
<evidence type="ECO:0000313" key="4">
    <source>
        <dbReference type="EMBL" id="AJE15940.1"/>
    </source>
</evidence>
<dbReference type="SUPFAM" id="SSF69047">
    <property type="entry name" value="Hypothetical protein YjbJ"/>
    <property type="match status" value="1"/>
</dbReference>
<dbReference type="InterPro" id="IPR036629">
    <property type="entry name" value="YjbJ_sf"/>
</dbReference>
<dbReference type="Pfam" id="PF05532">
    <property type="entry name" value="CsbD"/>
    <property type="match status" value="1"/>
</dbReference>
<organism evidence="4 6">
    <name type="scientific">Stutzerimonas balearica DSM 6083</name>
    <dbReference type="NCBI Taxonomy" id="1123016"/>
    <lineage>
        <taxon>Bacteria</taxon>
        <taxon>Pseudomonadati</taxon>
        <taxon>Pseudomonadota</taxon>
        <taxon>Gammaproteobacteria</taxon>
        <taxon>Pseudomonadales</taxon>
        <taxon>Pseudomonadaceae</taxon>
        <taxon>Stutzerimonas</taxon>
    </lineage>
</organism>
<evidence type="ECO:0000313" key="5">
    <source>
        <dbReference type="EMBL" id="SDM08335.1"/>
    </source>
</evidence>
<feature type="compositionally biased region" description="Basic and acidic residues" evidence="2">
    <location>
        <begin position="30"/>
        <end position="43"/>
    </location>
</feature>
<dbReference type="GeneID" id="77260853"/>
<dbReference type="AlphaFoldDB" id="A0A8D4C3A8"/>
<keyword evidence="7" id="KW-1185">Reference proteome</keyword>
<evidence type="ECO:0000259" key="3">
    <source>
        <dbReference type="Pfam" id="PF05532"/>
    </source>
</evidence>
<dbReference type="Proteomes" id="UP000031271">
    <property type="component" value="Chromosome"/>
</dbReference>
<dbReference type="KEGG" id="pbm:CL52_13170"/>
<accession>A0A8D4C3A8</accession>
<name>A0A8D4C3A8_9GAMM</name>
<feature type="compositionally biased region" description="Basic and acidic residues" evidence="2">
    <location>
        <begin position="50"/>
        <end position="63"/>
    </location>
</feature>
<dbReference type="InterPro" id="IPR008462">
    <property type="entry name" value="CsbD"/>
</dbReference>
<feature type="region of interest" description="Disordered" evidence="2">
    <location>
        <begin position="1"/>
        <end position="63"/>
    </location>
</feature>
<sequence length="63" mass="6764">MSSTEDKMKGNANEAMGKIKQGVGGAMGNERLRREGENQEIKGDAQQVKGDAKDTIKKGVDRA</sequence>
<dbReference type="EMBL" id="CP007511">
    <property type="protein sequence ID" value="AJE15940.1"/>
    <property type="molecule type" value="Genomic_DNA"/>
</dbReference>
<reference evidence="6" key="1">
    <citation type="submission" date="2014-03" db="EMBL/GenBank/DDBJ databases">
        <title>Complete genome of Pseudomonas balearica DSM 6083T, a sewage water isolate from an enrichment with 2-methylnaphthalene.</title>
        <authorList>
            <person name="Salva-Serra F."/>
            <person name="Jaen-Luchoro D."/>
            <person name="Busquets A."/>
            <person name="Pena A."/>
            <person name="Gomila M."/>
            <person name="Bosch R."/>
            <person name="Nogales B."/>
            <person name="Garcia-Valdes E."/>
            <person name="Lalucat J."/>
            <person name="Bennasar A."/>
        </authorList>
    </citation>
    <scope>NUCLEOTIDE SEQUENCE [LARGE SCALE GENOMIC DNA]</scope>
    <source>
        <strain evidence="6">DSM 6083</strain>
    </source>
</reference>
<evidence type="ECO:0000256" key="2">
    <source>
        <dbReference type="SAM" id="MobiDB-lite"/>
    </source>
</evidence>
<dbReference type="EMBL" id="FNHO01000002">
    <property type="protein sequence ID" value="SDM08335.1"/>
    <property type="molecule type" value="Genomic_DNA"/>
</dbReference>
<evidence type="ECO:0000313" key="6">
    <source>
        <dbReference type="Proteomes" id="UP000031271"/>
    </source>
</evidence>
<evidence type="ECO:0000256" key="1">
    <source>
        <dbReference type="ARBA" id="ARBA00009129"/>
    </source>
</evidence>
<comment type="similarity">
    <text evidence="1">Belongs to the UPF0337 (CsbD) family.</text>
</comment>
<reference evidence="4 6" key="3">
    <citation type="journal article" name="Genome Announc.">
        <title>Complete Genome Sequence of Pseudomonas balearica DSM 6083T.</title>
        <authorList>
            <person name="Bennasar-Figueras A."/>
            <person name="Salva-Serra F."/>
            <person name="Jaen-Luchoro D."/>
            <person name="Segui C."/>
            <person name="Aliaga F."/>
            <person name="Busquets A."/>
            <person name="Gomila M."/>
            <person name="Moore E.R."/>
            <person name="Lalucat J."/>
        </authorList>
    </citation>
    <scope>NUCLEOTIDE SEQUENCE [LARGE SCALE GENOMIC DNA]</scope>
    <source>
        <strain evidence="6">DSM 6083</strain>
        <strain evidence="4">DSM6083</strain>
    </source>
</reference>